<keyword evidence="4" id="KW-1185">Reference proteome</keyword>
<organism evidence="3 4">
    <name type="scientific">Mycolicibacterium chubuense</name>
    <name type="common">Mycobacterium chubuense</name>
    <dbReference type="NCBI Taxonomy" id="1800"/>
    <lineage>
        <taxon>Bacteria</taxon>
        <taxon>Bacillati</taxon>
        <taxon>Actinomycetota</taxon>
        <taxon>Actinomycetes</taxon>
        <taxon>Mycobacteriales</taxon>
        <taxon>Mycobacteriaceae</taxon>
        <taxon>Mycolicibacterium</taxon>
    </lineage>
</organism>
<dbReference type="CDD" id="cd00085">
    <property type="entry name" value="HNHc"/>
    <property type="match status" value="1"/>
</dbReference>
<evidence type="ECO:0000313" key="3">
    <source>
        <dbReference type="EMBL" id="KMO72977.1"/>
    </source>
</evidence>
<feature type="domain" description="DUF222" evidence="2">
    <location>
        <begin position="43"/>
        <end position="368"/>
    </location>
</feature>
<dbReference type="OrthoDB" id="4774865at2"/>
<feature type="compositionally biased region" description="Basic and acidic residues" evidence="1">
    <location>
        <begin position="443"/>
        <end position="455"/>
    </location>
</feature>
<dbReference type="InterPro" id="IPR003615">
    <property type="entry name" value="HNH_nuc"/>
</dbReference>
<dbReference type="Proteomes" id="UP000036176">
    <property type="component" value="Unassembled WGS sequence"/>
</dbReference>
<feature type="region of interest" description="Disordered" evidence="1">
    <location>
        <begin position="432"/>
        <end position="455"/>
    </location>
</feature>
<gene>
    <name evidence="3" type="ORF">MCHUDSM44219_04693</name>
</gene>
<feature type="region of interest" description="Disordered" evidence="1">
    <location>
        <begin position="234"/>
        <end position="256"/>
    </location>
</feature>
<dbReference type="Pfam" id="PF02720">
    <property type="entry name" value="DUF222"/>
    <property type="match status" value="1"/>
</dbReference>
<accession>A0A0J6VU28</accession>
<protein>
    <recommendedName>
        <fullName evidence="2">DUF222 domain-containing protein</fullName>
    </recommendedName>
</protein>
<proteinExistence type="predicted"/>
<reference evidence="3 4" key="1">
    <citation type="journal article" date="2015" name="Genome Biol. Evol.">
        <title>Characterization of Three Mycobacterium spp. with Potential Use in Bioremediation by Genome Sequencing and Comparative Genomics.</title>
        <authorList>
            <person name="Das S."/>
            <person name="Pettersson B.M."/>
            <person name="Behra P.R."/>
            <person name="Ramesh M."/>
            <person name="Dasgupta S."/>
            <person name="Bhattacharya A."/>
            <person name="Kirsebom L.A."/>
        </authorList>
    </citation>
    <scope>NUCLEOTIDE SEQUENCE [LARGE SCALE GENOMIC DNA]</scope>
    <source>
        <strain evidence="3 4">DSM 44219</strain>
    </source>
</reference>
<dbReference type="InterPro" id="IPR003870">
    <property type="entry name" value="DUF222"/>
</dbReference>
<evidence type="ECO:0000313" key="4">
    <source>
        <dbReference type="Proteomes" id="UP000036176"/>
    </source>
</evidence>
<sequence length="455" mass="49276">MGDVGGAAARDRFSDLLDQVDAAYAEMIETPSDSIGSGFRMTMAERLELQERRNRALMYQVFGQLADPPDESGSVPAIKPRLAARLRIPVREVTRRFRTAALLCARRQVSGPALPPLLPVVADATAQGTLGEDHLKAIANTMAKLPSCTSVTDRTEVEATLVRESAKQDADFVTELGRRLDEVFNPDGHYDESDRARRRGLTLGAQGSDGMSKLTGFVDPEARASIEAVAAAVRPGRHQPDGTVEAQNRDERSPAQRCHDGIKLGLKIALGTTEMGSHRGHPVTVIVRTTLAELEQAAHAVVDPGVSMPAPARTGGSTALPMRDLVRMAADAIHYLAVFDDHTERPLYLGRQSRIATADQRIICYSRDGGCTRPGCLEPGYHSEVHHSPAWHPDGRTDADALYFACGPDHKLVTDGHWQTAVTEDGRLAWTDGEAPPGVNRAHHPEELLRGDPDG</sequence>
<evidence type="ECO:0000256" key="1">
    <source>
        <dbReference type="SAM" id="MobiDB-lite"/>
    </source>
</evidence>
<comment type="caution">
    <text evidence="3">The sequence shown here is derived from an EMBL/GenBank/DDBJ whole genome shotgun (WGS) entry which is preliminary data.</text>
</comment>
<feature type="compositionally biased region" description="Basic and acidic residues" evidence="1">
    <location>
        <begin position="247"/>
        <end position="256"/>
    </location>
</feature>
<evidence type="ECO:0000259" key="2">
    <source>
        <dbReference type="Pfam" id="PF02720"/>
    </source>
</evidence>
<dbReference type="RefSeq" id="WP_048420578.1">
    <property type="nucleotide sequence ID" value="NZ_JYNX01000061.1"/>
</dbReference>
<dbReference type="PATRIC" id="fig|1800.3.peg.4719"/>
<dbReference type="AlphaFoldDB" id="A0A0J6VU28"/>
<dbReference type="EMBL" id="JYNX01000061">
    <property type="protein sequence ID" value="KMO72977.1"/>
    <property type="molecule type" value="Genomic_DNA"/>
</dbReference>
<name>A0A0J6VU28_MYCCU</name>